<gene>
    <name evidence="1" type="ORF">EVA69_04725</name>
</gene>
<name>A0A520RY53_9GAMM</name>
<reference evidence="1 2" key="1">
    <citation type="submission" date="2019-02" db="EMBL/GenBank/DDBJ databases">
        <title>Prokaryotic population dynamics and viral predation in marine succession experiment using metagenomics: the confinement effect.</title>
        <authorList>
            <person name="Haro-Moreno J.M."/>
            <person name="Rodriguez-Valera F."/>
            <person name="Lopez-Perez M."/>
        </authorList>
    </citation>
    <scope>NUCLEOTIDE SEQUENCE [LARGE SCALE GENOMIC DNA]</scope>
    <source>
        <strain evidence="1">MED-G158</strain>
    </source>
</reference>
<comment type="caution">
    <text evidence="1">The sequence shown here is derived from an EMBL/GenBank/DDBJ whole genome shotgun (WGS) entry which is preliminary data.</text>
</comment>
<evidence type="ECO:0000313" key="2">
    <source>
        <dbReference type="Proteomes" id="UP000320404"/>
    </source>
</evidence>
<proteinExistence type="predicted"/>
<protein>
    <submittedName>
        <fullName evidence="1">DUF3604 domain-containing protein</fullName>
    </submittedName>
</protein>
<dbReference type="EMBL" id="SHAH01000068">
    <property type="protein sequence ID" value="RZO75138.1"/>
    <property type="molecule type" value="Genomic_DNA"/>
</dbReference>
<evidence type="ECO:0000313" key="1">
    <source>
        <dbReference type="EMBL" id="RZO75138.1"/>
    </source>
</evidence>
<dbReference type="InterPro" id="IPR022028">
    <property type="entry name" value="DUF3604"/>
</dbReference>
<dbReference type="Pfam" id="PF12228">
    <property type="entry name" value="DUF3604"/>
    <property type="match status" value="2"/>
</dbReference>
<accession>A0A520RY53</accession>
<dbReference type="InterPro" id="IPR016195">
    <property type="entry name" value="Pol/histidinol_Pase-like"/>
</dbReference>
<organism evidence="1 2">
    <name type="scientific">OM182 bacterium</name>
    <dbReference type="NCBI Taxonomy" id="2510334"/>
    <lineage>
        <taxon>Bacteria</taxon>
        <taxon>Pseudomonadati</taxon>
        <taxon>Pseudomonadota</taxon>
        <taxon>Gammaproteobacteria</taxon>
        <taxon>OMG group</taxon>
        <taxon>OM182 clade</taxon>
    </lineage>
</organism>
<dbReference type="Gene3D" id="3.20.20.140">
    <property type="entry name" value="Metal-dependent hydrolases"/>
    <property type="match status" value="1"/>
</dbReference>
<sequence length="882" mass="96619">MFTSFPRIELKMTLHATIKAPVKARLALLPPLKLFLLLFLVGCSAENEPVTQNNDDYIDAEMRARVEQLKQSVASEATSEATIAERAELLADWIDAYALAGGEVGVDAPRVRLQATLPPTGNAARNQSRNVDRFVREFTLRDEEGALGLLSSDDLGPFVVGSMQSVSQTWRVGTRTVQTGGGFWVARHFAANFGEFQTEDPTGPGFITIETTDDDAVFERETIMASGPHGGFRGPQPAIVFRLVAGNLDRGSSVTITYGDQRQGGPGLRMPTFESVRAPLPLYVDLDGSEEWRSLPIMPLVTSGGVTTSVHGFGPSVVAPGESFELSVRAEDQYSNRATGAIPAFEVLINDEVVATTPAGNDAINIVELSLANTGPHWISIRSLDGTVSGVGNPILVEENPEFRIYWGDTHGHSGYSEGIGTVDQFMRFARDDARLDYVTHSEHDIWLDAGEWEIIRNATAEYDDPGKFIPFLGWEWTRHARFGGHHNVLFRDVGEQVPVSGLQFPVLSSLYAELHERFDPAGIVVIPHAHNPGDARQSDPQLEPLIEVMSDHGSFQWFMQDYLSHGHEVGVVAASDDHLSRPGYSAPTRDSLAQRGGLGAVMAPLRSRDAIFDGMKAKRTYATTGDRPILKFDVNGTAMGQRAAFSESRAISGRVISTEPIRTITLFKNDEVIWQEEYLLEDNAGGEQELLLSFASDATPFYNGDAPRGWRHWRGEIEINGAALMSAIPQDFYNPTTQRFEQNGSMIAFATHTRGDTSSIRLNLRDVSADASITINLEEASETGSAPPFYRAHATIPAASAELALSEIVDGMMSRNIPQADYPDDSVTIRRVITGGQRDISFNMTDAENADQGDYYYFKVEQANDSIAWSSPVWVGGMPSR</sequence>
<dbReference type="AlphaFoldDB" id="A0A520RY53"/>
<dbReference type="Proteomes" id="UP000320404">
    <property type="component" value="Unassembled WGS sequence"/>
</dbReference>
<dbReference type="SUPFAM" id="SSF89550">
    <property type="entry name" value="PHP domain-like"/>
    <property type="match status" value="1"/>
</dbReference>